<evidence type="ECO:0000313" key="3">
    <source>
        <dbReference type="Proteomes" id="UP000290289"/>
    </source>
</evidence>
<comment type="caution">
    <text evidence="2">The sequence shown here is derived from an EMBL/GenBank/DDBJ whole genome shotgun (WGS) entry which is preliminary data.</text>
</comment>
<dbReference type="PANTHER" id="PTHR36308">
    <property type="entry name" value="DENTIN SIALOPHOSPHOPROTEIN-RELATED"/>
    <property type="match status" value="1"/>
</dbReference>
<dbReference type="Gene3D" id="3.40.50.2000">
    <property type="entry name" value="Glycogen Phosphorylase B"/>
    <property type="match status" value="1"/>
</dbReference>
<gene>
    <name evidence="2" type="ORF">DVH24_028154</name>
</gene>
<name>A0A498HF92_MALDO</name>
<proteinExistence type="predicted"/>
<evidence type="ECO:0000256" key="1">
    <source>
        <dbReference type="SAM" id="MobiDB-lite"/>
    </source>
</evidence>
<feature type="region of interest" description="Disordered" evidence="1">
    <location>
        <begin position="169"/>
        <end position="197"/>
    </location>
</feature>
<dbReference type="AlphaFoldDB" id="A0A498HF92"/>
<evidence type="ECO:0000313" key="2">
    <source>
        <dbReference type="EMBL" id="RXH68007.1"/>
    </source>
</evidence>
<organism evidence="2 3">
    <name type="scientific">Malus domestica</name>
    <name type="common">Apple</name>
    <name type="synonym">Pyrus malus</name>
    <dbReference type="NCBI Taxonomy" id="3750"/>
    <lineage>
        <taxon>Eukaryota</taxon>
        <taxon>Viridiplantae</taxon>
        <taxon>Streptophyta</taxon>
        <taxon>Embryophyta</taxon>
        <taxon>Tracheophyta</taxon>
        <taxon>Spermatophyta</taxon>
        <taxon>Magnoliopsida</taxon>
        <taxon>eudicotyledons</taxon>
        <taxon>Gunneridae</taxon>
        <taxon>Pentapetalae</taxon>
        <taxon>rosids</taxon>
        <taxon>fabids</taxon>
        <taxon>Rosales</taxon>
        <taxon>Rosaceae</taxon>
        <taxon>Amygdaloideae</taxon>
        <taxon>Maleae</taxon>
        <taxon>Malus</taxon>
    </lineage>
</organism>
<protein>
    <submittedName>
        <fullName evidence="2">Uncharacterized protein</fullName>
    </submittedName>
</protein>
<reference evidence="2 3" key="1">
    <citation type="submission" date="2018-10" db="EMBL/GenBank/DDBJ databases">
        <title>A high-quality apple genome assembly.</title>
        <authorList>
            <person name="Hu J."/>
        </authorList>
    </citation>
    <scope>NUCLEOTIDE SEQUENCE [LARGE SCALE GENOMIC DNA]</scope>
    <source>
        <strain evidence="3">cv. HFTH1</strain>
        <tissue evidence="2">Young leaf</tissue>
    </source>
</reference>
<dbReference type="EMBL" id="RDQH01000343">
    <property type="protein sequence ID" value="RXH68007.1"/>
    <property type="molecule type" value="Genomic_DNA"/>
</dbReference>
<dbReference type="Proteomes" id="UP000290289">
    <property type="component" value="Chromosome 17"/>
</dbReference>
<dbReference type="PANTHER" id="PTHR36308:SF1">
    <property type="entry name" value="DENTIN SIALOPHOSPHOPROTEIN-RELATED"/>
    <property type="match status" value="1"/>
</dbReference>
<accession>A0A498HF92</accession>
<keyword evidence="3" id="KW-1185">Reference proteome</keyword>
<sequence length="495" mass="54606">MASIGFKTTNCRSLATRILIVRLLWRMMIRLMLGMISQARVMHQILWIVLLNKSGVDWVQDNQLQTTSNKALDNKTTDADGDSFDAWNDFASSKNASNLADNSVKQSINQTTSVDHTSETNLFGTSSSSDLDFGSFLQPDFSPGALNSSNSSTVVDRVHLEPSVLDRLADASTNDGKKSEDVVEGGDVSSVRAGSKSDDVERIMSEMHDLSFMLESTLSIPPKNQRNILEVFFYTAIRMTVIGRVGKAGSVGQPCDHSKHHKAVSHALIARSWFNQNREFHVFLFPFMSHGHMIPISDMAKLFAAQGVKTTIVTTPLNASTFYKATQSSKTNSGSVKVEIKTIKFPSEAGLPDGCEILDSLASPELSTNFLKATSLLQEPLEQLLLDQNPSFLLADICFPWATDAAAKFDIPRLVFHGTSFFALAASYNMSKYEPFKNSSSDLEPFVIPNFPGEITMTRAQVPAFDKENIENDVTRMLKRAKESEQTSYGIVSHT</sequence>
<dbReference type="SUPFAM" id="SSF53756">
    <property type="entry name" value="UDP-Glycosyltransferase/glycogen phosphorylase"/>
    <property type="match status" value="1"/>
</dbReference>